<evidence type="ECO:0000313" key="6">
    <source>
        <dbReference type="EMBL" id="CAF3602720.1"/>
    </source>
</evidence>
<dbReference type="Pfam" id="PF00515">
    <property type="entry name" value="TPR_1"/>
    <property type="match status" value="1"/>
</dbReference>
<organism evidence="5 8">
    <name type="scientific">Didymodactylos carnosus</name>
    <dbReference type="NCBI Taxonomy" id="1234261"/>
    <lineage>
        <taxon>Eukaryota</taxon>
        <taxon>Metazoa</taxon>
        <taxon>Spiralia</taxon>
        <taxon>Gnathifera</taxon>
        <taxon>Rotifera</taxon>
        <taxon>Eurotatoria</taxon>
        <taxon>Bdelloidea</taxon>
        <taxon>Philodinida</taxon>
        <taxon>Philodinidae</taxon>
        <taxon>Didymodactylos</taxon>
    </lineage>
</organism>
<keyword evidence="8" id="KW-1185">Reference proteome</keyword>
<keyword evidence="2 3" id="KW-0802">TPR repeat</keyword>
<dbReference type="Proteomes" id="UP000682733">
    <property type="component" value="Unassembled WGS sequence"/>
</dbReference>
<accession>A0A815HDR5</accession>
<comment type="caution">
    <text evidence="5">The sequence shown here is derived from an EMBL/GenBank/DDBJ whole genome shotgun (WGS) entry which is preliminary data.</text>
</comment>
<evidence type="ECO:0000256" key="2">
    <source>
        <dbReference type="ARBA" id="ARBA00022803"/>
    </source>
</evidence>
<dbReference type="EMBL" id="CAJOBC010065264">
    <property type="protein sequence ID" value="CAF4223911.1"/>
    <property type="molecule type" value="Genomic_DNA"/>
</dbReference>
<dbReference type="SMART" id="SM00028">
    <property type="entry name" value="TPR"/>
    <property type="match status" value="4"/>
</dbReference>
<evidence type="ECO:0000313" key="4">
    <source>
        <dbReference type="EMBL" id="CAF0818555.1"/>
    </source>
</evidence>
<evidence type="ECO:0000313" key="8">
    <source>
        <dbReference type="Proteomes" id="UP000663829"/>
    </source>
</evidence>
<dbReference type="Proteomes" id="UP000663829">
    <property type="component" value="Unassembled WGS sequence"/>
</dbReference>
<name>A0A815HDR5_9BILA</name>
<sequence>MSIMTSRVVNYLLIVGEYEKAEEYCKLLFNEILPIDRDYISKINSNLGLINHKKGNYDLALKYFVRAFEIRPNNKFISITSENNGDSEQAKEYFENSPNRDEYNSLLLNADTYSTIGLFYDSEETGQPGIGYIYSNIGLYYKQNKDYSTALINHKKTLEFELEIDHATLDFIYYHLGLVYVEIDDYVNGIKYLSKTFDIQTRTQQKILDYESALKHTQLALSYFYSMIADIYESFVVMYQENGDYDNVVLNLNKALDIQLNIHPQTYTLIVQFPLI</sequence>
<dbReference type="Proteomes" id="UP000681722">
    <property type="component" value="Unassembled WGS sequence"/>
</dbReference>
<dbReference type="EMBL" id="CAJNOQ010014984">
    <property type="protein sequence ID" value="CAF1352602.1"/>
    <property type="molecule type" value="Genomic_DNA"/>
</dbReference>
<reference evidence="5" key="1">
    <citation type="submission" date="2021-02" db="EMBL/GenBank/DDBJ databases">
        <authorList>
            <person name="Nowell W R."/>
        </authorList>
    </citation>
    <scope>NUCLEOTIDE SEQUENCE</scope>
</reference>
<dbReference type="InterPro" id="IPR011990">
    <property type="entry name" value="TPR-like_helical_dom_sf"/>
</dbReference>
<dbReference type="SUPFAM" id="SSF48452">
    <property type="entry name" value="TPR-like"/>
    <property type="match status" value="1"/>
</dbReference>
<dbReference type="AlphaFoldDB" id="A0A815HDR5"/>
<evidence type="ECO:0000256" key="3">
    <source>
        <dbReference type="PROSITE-ProRule" id="PRU00339"/>
    </source>
</evidence>
<dbReference type="EMBL" id="CAJOBA010001564">
    <property type="protein sequence ID" value="CAF3602720.1"/>
    <property type="molecule type" value="Genomic_DNA"/>
</dbReference>
<dbReference type="Gene3D" id="1.25.40.10">
    <property type="entry name" value="Tetratricopeptide repeat domain"/>
    <property type="match status" value="2"/>
</dbReference>
<dbReference type="PANTHER" id="PTHR45641">
    <property type="entry name" value="TETRATRICOPEPTIDE REPEAT PROTEIN (AFU_ORTHOLOGUE AFUA_6G03870)"/>
    <property type="match status" value="1"/>
</dbReference>
<dbReference type="PROSITE" id="PS50293">
    <property type="entry name" value="TPR_REGION"/>
    <property type="match status" value="1"/>
</dbReference>
<dbReference type="PANTHER" id="PTHR45641:SF1">
    <property type="entry name" value="AAA+ ATPASE DOMAIN-CONTAINING PROTEIN"/>
    <property type="match status" value="1"/>
</dbReference>
<protein>
    <recommendedName>
        <fullName evidence="9">Tetratricopeptide repeat protein</fullName>
    </recommendedName>
</protein>
<evidence type="ECO:0000313" key="5">
    <source>
        <dbReference type="EMBL" id="CAF1352602.1"/>
    </source>
</evidence>
<dbReference type="PROSITE" id="PS50005">
    <property type="entry name" value="TPR"/>
    <property type="match status" value="1"/>
</dbReference>
<evidence type="ECO:0008006" key="9">
    <source>
        <dbReference type="Google" id="ProtNLM"/>
    </source>
</evidence>
<evidence type="ECO:0000313" key="7">
    <source>
        <dbReference type="EMBL" id="CAF4223911.1"/>
    </source>
</evidence>
<proteinExistence type="predicted"/>
<gene>
    <name evidence="5" type="ORF">GPM918_LOCUS30986</name>
    <name evidence="4" type="ORF">OVA965_LOCUS5525</name>
    <name evidence="7" type="ORF">SRO942_LOCUS31619</name>
    <name evidence="6" type="ORF">TMI583_LOCUS5520</name>
</gene>
<keyword evidence="1" id="KW-0677">Repeat</keyword>
<dbReference type="InterPro" id="IPR019734">
    <property type="entry name" value="TPR_rpt"/>
</dbReference>
<dbReference type="Proteomes" id="UP000677228">
    <property type="component" value="Unassembled WGS sequence"/>
</dbReference>
<feature type="repeat" description="TPR" evidence="3">
    <location>
        <begin position="41"/>
        <end position="74"/>
    </location>
</feature>
<dbReference type="EMBL" id="CAJNOK010001565">
    <property type="protein sequence ID" value="CAF0818555.1"/>
    <property type="molecule type" value="Genomic_DNA"/>
</dbReference>
<evidence type="ECO:0000256" key="1">
    <source>
        <dbReference type="ARBA" id="ARBA00022737"/>
    </source>
</evidence>